<dbReference type="Gene3D" id="2.30.30.110">
    <property type="match status" value="1"/>
</dbReference>
<keyword evidence="5" id="KW-0804">Transcription</keyword>
<sequence length="97" mass="10531">MQFHAYRLPGGPLVLDLQSDLMDTGTRLVAPLVPVGEGPSPLTRLEPILEIDGTAQVLHTAEMAAVPSHLLKAPPVADLRDRDYEIRVALDMVFSGF</sequence>
<evidence type="ECO:0000256" key="7">
    <source>
        <dbReference type="ARBA" id="ARBA00033135"/>
    </source>
</evidence>
<dbReference type="InterPro" id="IPR011067">
    <property type="entry name" value="Plasmid_toxin/cell-grow_inhib"/>
</dbReference>
<protein>
    <recommendedName>
        <fullName evidence="2">Toxin CcdB</fullName>
    </recommendedName>
    <alternativeName>
        <fullName evidence="7">Cytotoxic protein CcdB</fullName>
    </alternativeName>
    <alternativeName>
        <fullName evidence="6">Protein LetD</fullName>
    </alternativeName>
</protein>
<dbReference type="GO" id="GO:0008657">
    <property type="term" value="F:DNA topoisomerase type II (double strand cut, ATP-hydrolyzing) inhibitor activity"/>
    <property type="evidence" value="ECO:0007669"/>
    <property type="project" value="InterPro"/>
</dbReference>
<keyword evidence="4" id="KW-0805">Transcription regulation</keyword>
<reference evidence="8 9" key="1">
    <citation type="submission" date="2013-04" db="EMBL/GenBank/DDBJ databases">
        <title>Oceanicola sp. 22II1-22F33 Genome Sequencing.</title>
        <authorList>
            <person name="Lai Q."/>
            <person name="Li G."/>
            <person name="Shao Z."/>
        </authorList>
    </citation>
    <scope>NUCLEOTIDE SEQUENCE [LARGE SCALE GENOMIC DNA]</scope>
    <source>
        <strain evidence="8 9">22II1-22F33</strain>
    </source>
</reference>
<evidence type="ECO:0000256" key="5">
    <source>
        <dbReference type="ARBA" id="ARBA00023163"/>
    </source>
</evidence>
<keyword evidence="3" id="KW-0678">Repressor</keyword>
<evidence type="ECO:0000313" key="8">
    <source>
        <dbReference type="EMBL" id="OWU66991.1"/>
    </source>
</evidence>
<dbReference type="InterPro" id="IPR002712">
    <property type="entry name" value="CcdB"/>
</dbReference>
<comment type="caution">
    <text evidence="8">The sequence shown here is derived from an EMBL/GenBank/DDBJ whole genome shotgun (WGS) entry which is preliminary data.</text>
</comment>
<keyword evidence="9" id="KW-1185">Reference proteome</keyword>
<dbReference type="RefSeq" id="WP_233152346.1">
    <property type="nucleotide sequence ID" value="NZ_AQQR01000033.1"/>
</dbReference>
<accession>A0A225NAM1</accession>
<gene>
    <name evidence="8" type="ORF">ATO3_26885</name>
</gene>
<evidence type="ECO:0000256" key="6">
    <source>
        <dbReference type="ARBA" id="ARBA00029628"/>
    </source>
</evidence>
<evidence type="ECO:0000256" key="1">
    <source>
        <dbReference type="ARBA" id="ARBA00005230"/>
    </source>
</evidence>
<dbReference type="Proteomes" id="UP000215377">
    <property type="component" value="Unassembled WGS sequence"/>
</dbReference>
<organism evidence="8 9">
    <name type="scientific">Marinibacterium profundimaris</name>
    <dbReference type="NCBI Taxonomy" id="1679460"/>
    <lineage>
        <taxon>Bacteria</taxon>
        <taxon>Pseudomonadati</taxon>
        <taxon>Pseudomonadota</taxon>
        <taxon>Alphaproteobacteria</taxon>
        <taxon>Rhodobacterales</taxon>
        <taxon>Paracoccaceae</taxon>
        <taxon>Marinibacterium</taxon>
    </lineage>
</organism>
<name>A0A225NAM1_9RHOB</name>
<evidence type="ECO:0000256" key="4">
    <source>
        <dbReference type="ARBA" id="ARBA00023015"/>
    </source>
</evidence>
<dbReference type="EMBL" id="AQQR01000033">
    <property type="protein sequence ID" value="OWU66991.1"/>
    <property type="molecule type" value="Genomic_DNA"/>
</dbReference>
<dbReference type="AlphaFoldDB" id="A0A225NAM1"/>
<evidence type="ECO:0000313" key="9">
    <source>
        <dbReference type="Proteomes" id="UP000215377"/>
    </source>
</evidence>
<comment type="similarity">
    <text evidence="1">Belongs to the CcdB toxin family.</text>
</comment>
<dbReference type="Pfam" id="PF01845">
    <property type="entry name" value="CcdB"/>
    <property type="match status" value="1"/>
</dbReference>
<dbReference type="GO" id="GO:0006276">
    <property type="term" value="P:plasmid maintenance"/>
    <property type="evidence" value="ECO:0007669"/>
    <property type="project" value="InterPro"/>
</dbReference>
<proteinExistence type="inferred from homology"/>
<dbReference type="SUPFAM" id="SSF50118">
    <property type="entry name" value="Cell growth inhibitor/plasmid maintenance toxic component"/>
    <property type="match status" value="1"/>
</dbReference>
<evidence type="ECO:0000256" key="2">
    <source>
        <dbReference type="ARBA" id="ARBA00015075"/>
    </source>
</evidence>
<evidence type="ECO:0000256" key="3">
    <source>
        <dbReference type="ARBA" id="ARBA00022491"/>
    </source>
</evidence>